<accession>A0A0A9HCG8</accession>
<evidence type="ECO:0000313" key="1">
    <source>
        <dbReference type="EMBL" id="JAE33504.1"/>
    </source>
</evidence>
<dbReference type="AlphaFoldDB" id="A0A0A9HCG8"/>
<proteinExistence type="predicted"/>
<organism evidence="1">
    <name type="scientific">Arundo donax</name>
    <name type="common">Giant reed</name>
    <name type="synonym">Donax arundinaceus</name>
    <dbReference type="NCBI Taxonomy" id="35708"/>
    <lineage>
        <taxon>Eukaryota</taxon>
        <taxon>Viridiplantae</taxon>
        <taxon>Streptophyta</taxon>
        <taxon>Embryophyta</taxon>
        <taxon>Tracheophyta</taxon>
        <taxon>Spermatophyta</taxon>
        <taxon>Magnoliopsida</taxon>
        <taxon>Liliopsida</taxon>
        <taxon>Poales</taxon>
        <taxon>Poaceae</taxon>
        <taxon>PACMAD clade</taxon>
        <taxon>Arundinoideae</taxon>
        <taxon>Arundineae</taxon>
        <taxon>Arundo</taxon>
    </lineage>
</organism>
<sequence length="37" mass="4361">MKFLLESYKNILSAKFFFGQSFPLSFLNMYSLMDSNT</sequence>
<reference evidence="1" key="1">
    <citation type="submission" date="2014-09" db="EMBL/GenBank/DDBJ databases">
        <authorList>
            <person name="Magalhaes I.L.F."/>
            <person name="Oliveira U."/>
            <person name="Santos F.R."/>
            <person name="Vidigal T.H.D.A."/>
            <person name="Brescovit A.D."/>
            <person name="Santos A.J."/>
        </authorList>
    </citation>
    <scope>NUCLEOTIDE SEQUENCE</scope>
    <source>
        <tissue evidence="1">Shoot tissue taken approximately 20 cm above the soil surface</tissue>
    </source>
</reference>
<dbReference type="EMBL" id="GBRH01164392">
    <property type="protein sequence ID" value="JAE33504.1"/>
    <property type="molecule type" value="Transcribed_RNA"/>
</dbReference>
<name>A0A0A9HCG8_ARUDO</name>
<reference evidence="1" key="2">
    <citation type="journal article" date="2015" name="Data Brief">
        <title>Shoot transcriptome of the giant reed, Arundo donax.</title>
        <authorList>
            <person name="Barrero R.A."/>
            <person name="Guerrero F.D."/>
            <person name="Moolhuijzen P."/>
            <person name="Goolsby J.A."/>
            <person name="Tidwell J."/>
            <person name="Bellgard S.E."/>
            <person name="Bellgard M.I."/>
        </authorList>
    </citation>
    <scope>NUCLEOTIDE SEQUENCE</scope>
    <source>
        <tissue evidence="1">Shoot tissue taken approximately 20 cm above the soil surface</tissue>
    </source>
</reference>
<protein>
    <submittedName>
        <fullName evidence="1">Uncharacterized protein</fullName>
    </submittedName>
</protein>